<evidence type="ECO:0000256" key="3">
    <source>
        <dbReference type="ARBA" id="ARBA00023065"/>
    </source>
</evidence>
<keyword evidence="6" id="KW-1185">Reference proteome</keyword>
<evidence type="ECO:0000256" key="4">
    <source>
        <dbReference type="SAM" id="Coils"/>
    </source>
</evidence>
<comment type="similarity">
    <text evidence="1">Belongs to the V-ATPase E subunit family.</text>
</comment>
<proteinExistence type="inferred from homology"/>
<feature type="coiled-coil region" evidence="4">
    <location>
        <begin position="27"/>
        <end position="79"/>
    </location>
</feature>
<keyword evidence="4" id="KW-0175">Coiled coil</keyword>
<evidence type="ECO:0000256" key="1">
    <source>
        <dbReference type="ARBA" id="ARBA00005901"/>
    </source>
</evidence>
<sequence>MNEMENKLDKMIRLLDKDFEIEFISIKKKYEDEYKNIEEKIKKEIDNYEKIKLKEAHEKQEQILKLAEAKAELKLKQENLILKNQLLSKILELLKSKLIDLDPERKKLFYQKLYREAVKLIDEDYIVLCNEKDYNIINSFIKDHKIEIDNTIKGGIILKGKYLNIKNTIDSFIEENKNWIFSLVLKEVGEI</sequence>
<dbReference type="STRING" id="1122195.SAMN02745164_00889"/>
<organism evidence="5 6">
    <name type="scientific">Marinitoga hydrogenitolerans (strain DSM 16785 / JCM 12826 / AT1271)</name>
    <dbReference type="NCBI Taxonomy" id="1122195"/>
    <lineage>
        <taxon>Bacteria</taxon>
        <taxon>Thermotogati</taxon>
        <taxon>Thermotogota</taxon>
        <taxon>Thermotogae</taxon>
        <taxon>Petrotogales</taxon>
        <taxon>Petrotogaceae</taxon>
        <taxon>Marinitoga</taxon>
    </lineage>
</organism>
<dbReference type="GO" id="GO:0046961">
    <property type="term" value="F:proton-transporting ATPase activity, rotational mechanism"/>
    <property type="evidence" value="ECO:0007669"/>
    <property type="project" value="InterPro"/>
</dbReference>
<dbReference type="OrthoDB" id="49572at2"/>
<dbReference type="RefSeq" id="WP_072863859.1">
    <property type="nucleotide sequence ID" value="NZ_FQUI01000010.1"/>
</dbReference>
<dbReference type="Proteomes" id="UP000184334">
    <property type="component" value="Unassembled WGS sequence"/>
</dbReference>
<dbReference type="InterPro" id="IPR002842">
    <property type="entry name" value="ATPase_V1_Esu"/>
</dbReference>
<evidence type="ECO:0000313" key="6">
    <source>
        <dbReference type="Proteomes" id="UP000184334"/>
    </source>
</evidence>
<comment type="caution">
    <text evidence="5">The sequence shown here is derived from an EMBL/GenBank/DDBJ whole genome shotgun (WGS) entry which is preliminary data.</text>
</comment>
<dbReference type="SUPFAM" id="SSF160527">
    <property type="entry name" value="V-type ATPase subunit E-like"/>
    <property type="match status" value="1"/>
</dbReference>
<reference evidence="5" key="1">
    <citation type="submission" date="2016-11" db="EMBL/GenBank/DDBJ databases">
        <authorList>
            <person name="Varghese N."/>
            <person name="Submissions S."/>
        </authorList>
    </citation>
    <scope>NUCLEOTIDE SEQUENCE [LARGE SCALE GENOMIC DNA]</scope>
    <source>
        <strain evidence="5">DSM 16785</strain>
    </source>
</reference>
<dbReference type="Pfam" id="PF01991">
    <property type="entry name" value="vATP-synt_E"/>
    <property type="match status" value="1"/>
</dbReference>
<evidence type="ECO:0000256" key="2">
    <source>
        <dbReference type="ARBA" id="ARBA00022448"/>
    </source>
</evidence>
<protein>
    <submittedName>
        <fullName evidence="5">V/A-type H+-transporting ATPase subunit E</fullName>
    </submittedName>
</protein>
<dbReference type="GO" id="GO:0033178">
    <property type="term" value="C:proton-transporting two-sector ATPase complex, catalytic domain"/>
    <property type="evidence" value="ECO:0007669"/>
    <property type="project" value="InterPro"/>
</dbReference>
<dbReference type="EMBL" id="FQUI01000010">
    <property type="protein sequence ID" value="SHE66059.1"/>
    <property type="molecule type" value="Genomic_DNA"/>
</dbReference>
<keyword evidence="3" id="KW-0406">Ion transport</keyword>
<name>A0A1M4VAT1_MARH1</name>
<dbReference type="AlphaFoldDB" id="A0A1M4VAT1"/>
<dbReference type="Gene3D" id="3.30.2320.30">
    <property type="entry name" value="ATP synthase, E subunit, C-terminal"/>
    <property type="match status" value="1"/>
</dbReference>
<accession>A0A1M4VAT1</accession>
<keyword evidence="2" id="KW-0813">Transport</keyword>
<gene>
    <name evidence="5" type="ORF">SAMN02745164_00889</name>
</gene>
<dbReference type="InterPro" id="IPR038495">
    <property type="entry name" value="ATPase_E_C"/>
</dbReference>
<evidence type="ECO:0000313" key="5">
    <source>
        <dbReference type="EMBL" id="SHE66059.1"/>
    </source>
</evidence>